<reference evidence="1" key="1">
    <citation type="submission" date="2014-11" db="EMBL/GenBank/DDBJ databases">
        <authorList>
            <person name="Amaro Gonzalez C."/>
        </authorList>
    </citation>
    <scope>NUCLEOTIDE SEQUENCE</scope>
</reference>
<accession>A0A0E9XLY6</accession>
<protein>
    <submittedName>
        <fullName evidence="1">Uncharacterized protein</fullName>
    </submittedName>
</protein>
<proteinExistence type="predicted"/>
<organism evidence="1">
    <name type="scientific">Anguilla anguilla</name>
    <name type="common">European freshwater eel</name>
    <name type="synonym">Muraena anguilla</name>
    <dbReference type="NCBI Taxonomy" id="7936"/>
    <lineage>
        <taxon>Eukaryota</taxon>
        <taxon>Metazoa</taxon>
        <taxon>Chordata</taxon>
        <taxon>Craniata</taxon>
        <taxon>Vertebrata</taxon>
        <taxon>Euteleostomi</taxon>
        <taxon>Actinopterygii</taxon>
        <taxon>Neopterygii</taxon>
        <taxon>Teleostei</taxon>
        <taxon>Anguilliformes</taxon>
        <taxon>Anguillidae</taxon>
        <taxon>Anguilla</taxon>
    </lineage>
</organism>
<reference evidence="1" key="2">
    <citation type="journal article" date="2015" name="Fish Shellfish Immunol.">
        <title>Early steps in the European eel (Anguilla anguilla)-Vibrio vulnificus interaction in the gills: Role of the RtxA13 toxin.</title>
        <authorList>
            <person name="Callol A."/>
            <person name="Pajuelo D."/>
            <person name="Ebbesson L."/>
            <person name="Teles M."/>
            <person name="MacKenzie S."/>
            <person name="Amaro C."/>
        </authorList>
    </citation>
    <scope>NUCLEOTIDE SEQUENCE</scope>
</reference>
<evidence type="ECO:0000313" key="1">
    <source>
        <dbReference type="EMBL" id="JAI03432.1"/>
    </source>
</evidence>
<name>A0A0E9XLY6_ANGAN</name>
<dbReference type="EMBL" id="GBXM01005146">
    <property type="protein sequence ID" value="JAI03432.1"/>
    <property type="molecule type" value="Transcribed_RNA"/>
</dbReference>
<sequence>MLALPLPPFRGTLSIRLMYCHLSGISPQFPHLSFKNQRKSSPTGCKFVIFSSVALNCNPNF</sequence>
<dbReference type="AlphaFoldDB" id="A0A0E9XLY6"/>